<organism evidence="2 3">
    <name type="scientific">Nocardioides massiliensis</name>
    <dbReference type="NCBI Taxonomy" id="1325935"/>
    <lineage>
        <taxon>Bacteria</taxon>
        <taxon>Bacillati</taxon>
        <taxon>Actinomycetota</taxon>
        <taxon>Actinomycetes</taxon>
        <taxon>Propionibacteriales</taxon>
        <taxon>Nocardioidaceae</taxon>
        <taxon>Nocardioides</taxon>
    </lineage>
</organism>
<dbReference type="SUPFAM" id="SSF55729">
    <property type="entry name" value="Acyl-CoA N-acyltransferases (Nat)"/>
    <property type="match status" value="2"/>
</dbReference>
<gene>
    <name evidence="2" type="ORF">J2S59_001356</name>
</gene>
<evidence type="ECO:0000313" key="2">
    <source>
        <dbReference type="EMBL" id="MDP9821547.1"/>
    </source>
</evidence>
<keyword evidence="3" id="KW-1185">Reference proteome</keyword>
<proteinExistence type="predicted"/>
<accession>A0ABT9NM98</accession>
<name>A0ABT9NM98_9ACTN</name>
<feature type="domain" description="BioF2-like acetyltransferase" evidence="1">
    <location>
        <begin position="174"/>
        <end position="311"/>
    </location>
</feature>
<dbReference type="Proteomes" id="UP001240447">
    <property type="component" value="Unassembled WGS sequence"/>
</dbReference>
<reference evidence="2 3" key="1">
    <citation type="submission" date="2023-07" db="EMBL/GenBank/DDBJ databases">
        <title>Sequencing the genomes of 1000 actinobacteria strains.</title>
        <authorList>
            <person name="Klenk H.-P."/>
        </authorList>
    </citation>
    <scope>NUCLEOTIDE SEQUENCE [LARGE SCALE GENOMIC DNA]</scope>
    <source>
        <strain evidence="2 3">GD13</strain>
    </source>
</reference>
<dbReference type="InterPro" id="IPR038740">
    <property type="entry name" value="BioF2-like_GNAT_dom"/>
</dbReference>
<evidence type="ECO:0000313" key="3">
    <source>
        <dbReference type="Proteomes" id="UP001240447"/>
    </source>
</evidence>
<dbReference type="EMBL" id="JAUSQM010000001">
    <property type="protein sequence ID" value="MDP9821547.1"/>
    <property type="molecule type" value="Genomic_DNA"/>
</dbReference>
<dbReference type="Gene3D" id="3.40.630.30">
    <property type="match status" value="1"/>
</dbReference>
<dbReference type="InterPro" id="IPR016181">
    <property type="entry name" value="Acyl_CoA_acyltransferase"/>
</dbReference>
<sequence>MTSLDQLRPAPASTAGLEVRVASSLGAYAAAWDAFVLEAPVPSPFLRSWWVDAAAGAPRHLVLVLDGDELVGGLALEERRIARVSFLRGVGGGKLCPDHLDLVADPARVPEVVAALREWFVSPGARLLEVDGLVEHSRLVDALPAPSLTRVETAVYGQLAPDVDDYFASRSATFRKRVRRFERRAAEAGITWRRVDEQDLPAALAEFRRLHGARDDRRALMRHADRLEQAITAAARHGEAVVYRADRDGRCGAVLLGFGTAGRFSDYQLARDLSRDFNHVGTVVTMAALRDACEAGVSETDFLRGDEPYKRSFASEERAVLRVRAAHGVRARVLLRLLLLVEATRRRAADLVRSLTPASTSTTGGDER</sequence>
<dbReference type="Pfam" id="PF13480">
    <property type="entry name" value="Acetyltransf_6"/>
    <property type="match status" value="1"/>
</dbReference>
<protein>
    <submittedName>
        <fullName evidence="2">CelD/BcsL family acetyltransferase involved in cellulose biosynthesis</fullName>
    </submittedName>
</protein>
<evidence type="ECO:0000259" key="1">
    <source>
        <dbReference type="Pfam" id="PF13480"/>
    </source>
</evidence>
<comment type="caution">
    <text evidence="2">The sequence shown here is derived from an EMBL/GenBank/DDBJ whole genome shotgun (WGS) entry which is preliminary data.</text>
</comment>
<dbReference type="RefSeq" id="WP_306824947.1">
    <property type="nucleotide sequence ID" value="NZ_JAUSQM010000001.1"/>
</dbReference>